<dbReference type="InterPro" id="IPR051310">
    <property type="entry name" value="MCP_chemotaxis"/>
</dbReference>
<dbReference type="SMART" id="SM00283">
    <property type="entry name" value="MA"/>
    <property type="match status" value="1"/>
</dbReference>
<dbReference type="SUPFAM" id="SSF58104">
    <property type="entry name" value="Methyl-accepting chemotaxis protein (MCP) signaling domain"/>
    <property type="match status" value="1"/>
</dbReference>
<comment type="subcellular location">
    <subcellularLocation>
        <location evidence="1">Membrane</location>
    </subcellularLocation>
</comment>
<protein>
    <submittedName>
        <fullName evidence="4">Uncharacterized protein</fullName>
    </submittedName>
</protein>
<gene>
    <name evidence="4" type="ORF">A4W93_19450</name>
</gene>
<dbReference type="STRING" id="946333.A4W93_19450"/>
<dbReference type="PANTHER" id="PTHR43531">
    <property type="entry name" value="PROTEIN ICFG"/>
    <property type="match status" value="1"/>
</dbReference>
<keyword evidence="2" id="KW-0488">Methylation</keyword>
<organism evidence="4 5">
    <name type="scientific">Piscinibacter gummiphilus</name>
    <dbReference type="NCBI Taxonomy" id="946333"/>
    <lineage>
        <taxon>Bacteria</taxon>
        <taxon>Pseudomonadati</taxon>
        <taxon>Pseudomonadota</taxon>
        <taxon>Betaproteobacteria</taxon>
        <taxon>Burkholderiales</taxon>
        <taxon>Sphaerotilaceae</taxon>
        <taxon>Piscinibacter</taxon>
    </lineage>
</organism>
<evidence type="ECO:0000313" key="4">
    <source>
        <dbReference type="EMBL" id="ARN21901.1"/>
    </source>
</evidence>
<dbReference type="Proteomes" id="UP000193427">
    <property type="component" value="Chromosome"/>
</dbReference>
<proteinExistence type="inferred from homology"/>
<sequence length="484" mass="50453">MSFASPSPVRADPADLAAIDRTGDLVMWVTLLCSSLAAFAIGHHFGTLGTAAIVSTVLLLAGTAAIATMRGRRAARIVLTVCNVAAIALHIQLGRGTIEFHFGVFVLLGLILVYRDWRPLVFAAGLFAVHHVLFDRLQALNLGVYCTPEPDLLKTMMHAIYVVAQTAIEVYLAIGLRRAAVEAAELSALVRSVDRDGLLNLDVADVPVSAPTAVMLKATLGKVEAAMADVGLAAATVEEAATEIANGNLDLSQRTEEQATNLQATVSSMEQLTGHVMGTAETANTANRLADHASAAAAEGSEVVGRVVGTMDDISASSRNIADIIGVIDGIAFQTNILALNAAVEAARAGEQGRGFAVVAGEVRALAQRSSVAAKEIRALIARSTERVDAGAGLVGEAGSRMADIVEQARRVSTLIGEISVASGRQSEGISRIGESVSLLDQATQQNAALVEESAAAAESLKMQARRLNAVVRRFLLAPRSLGT</sequence>
<dbReference type="Gene3D" id="1.10.287.950">
    <property type="entry name" value="Methyl-accepting chemotaxis protein"/>
    <property type="match status" value="1"/>
</dbReference>
<reference evidence="4 5" key="1">
    <citation type="submission" date="2016-04" db="EMBL/GenBank/DDBJ databases">
        <title>Complete genome sequence of natural rubber-degrading, novel Gram-negative bacterium, Rhizobacter gummiphilus strain NS21.</title>
        <authorList>
            <person name="Tabata M."/>
            <person name="Kasai D."/>
            <person name="Fukuda M."/>
        </authorList>
    </citation>
    <scope>NUCLEOTIDE SEQUENCE [LARGE SCALE GENOMIC DNA]</scope>
    <source>
        <strain evidence="4 5">NS21</strain>
    </source>
</reference>
<dbReference type="KEGG" id="rgu:A4W93_19450"/>
<keyword evidence="5" id="KW-1185">Reference proteome</keyword>
<dbReference type="GO" id="GO:0005886">
    <property type="term" value="C:plasma membrane"/>
    <property type="evidence" value="ECO:0007669"/>
    <property type="project" value="TreeGrafter"/>
</dbReference>
<dbReference type="FunFam" id="1.10.287.950:FF:000001">
    <property type="entry name" value="Methyl-accepting chemotaxis sensory transducer"/>
    <property type="match status" value="1"/>
</dbReference>
<dbReference type="AlphaFoldDB" id="A0A1W6LC85"/>
<dbReference type="PROSITE" id="PS50111">
    <property type="entry name" value="CHEMOTAXIS_TRANSDUC_2"/>
    <property type="match status" value="1"/>
</dbReference>
<dbReference type="PANTHER" id="PTHR43531:SF14">
    <property type="entry name" value="METHYL-ACCEPTING CHEMOTAXIS PROTEIN I-RELATED"/>
    <property type="match status" value="1"/>
</dbReference>
<dbReference type="Pfam" id="PF00015">
    <property type="entry name" value="MCPsignal"/>
    <property type="match status" value="1"/>
</dbReference>
<evidence type="ECO:0000256" key="1">
    <source>
        <dbReference type="ARBA" id="ARBA00004370"/>
    </source>
</evidence>
<dbReference type="RefSeq" id="WP_085752196.1">
    <property type="nucleotide sequence ID" value="NZ_BSPR01000006.1"/>
</dbReference>
<evidence type="ECO:0000256" key="2">
    <source>
        <dbReference type="ARBA" id="ARBA00022481"/>
    </source>
</evidence>
<dbReference type="CDD" id="cd11386">
    <property type="entry name" value="MCP_signal"/>
    <property type="match status" value="1"/>
</dbReference>
<dbReference type="GO" id="GO:0006935">
    <property type="term" value="P:chemotaxis"/>
    <property type="evidence" value="ECO:0007669"/>
    <property type="project" value="TreeGrafter"/>
</dbReference>
<dbReference type="GO" id="GO:0007165">
    <property type="term" value="P:signal transduction"/>
    <property type="evidence" value="ECO:0007669"/>
    <property type="project" value="InterPro"/>
</dbReference>
<evidence type="ECO:0000313" key="5">
    <source>
        <dbReference type="Proteomes" id="UP000193427"/>
    </source>
</evidence>
<comment type="similarity">
    <text evidence="3">Belongs to the methyl-accepting chemotaxis (MCP) protein family.</text>
</comment>
<dbReference type="GO" id="GO:0004888">
    <property type="term" value="F:transmembrane signaling receptor activity"/>
    <property type="evidence" value="ECO:0007669"/>
    <property type="project" value="TreeGrafter"/>
</dbReference>
<accession>A0A1W6LC85</accession>
<dbReference type="InterPro" id="IPR004089">
    <property type="entry name" value="MCPsignal_dom"/>
</dbReference>
<evidence type="ECO:0000256" key="3">
    <source>
        <dbReference type="ARBA" id="ARBA00029447"/>
    </source>
</evidence>
<name>A0A1W6LC85_9BURK</name>
<dbReference type="EMBL" id="CP015118">
    <property type="protein sequence ID" value="ARN21901.1"/>
    <property type="molecule type" value="Genomic_DNA"/>
</dbReference>